<dbReference type="Proteomes" id="UP001530315">
    <property type="component" value="Unassembled WGS sequence"/>
</dbReference>
<keyword evidence="7" id="KW-0234">DNA repair</keyword>
<keyword evidence="13" id="KW-1185">Reference proteome</keyword>
<dbReference type="AlphaFoldDB" id="A0ABD3MFF2"/>
<evidence type="ECO:0000313" key="12">
    <source>
        <dbReference type="EMBL" id="KAL3762317.1"/>
    </source>
</evidence>
<feature type="site" description="Interaction with DNA" evidence="11">
    <location>
        <position position="574"/>
    </location>
</feature>
<keyword evidence="8" id="KW-0539">Nucleus</keyword>
<dbReference type="InterPro" id="IPR010347">
    <property type="entry name" value="Tdp1"/>
</dbReference>
<evidence type="ECO:0000256" key="1">
    <source>
        <dbReference type="ARBA" id="ARBA00004123"/>
    </source>
</evidence>
<dbReference type="SUPFAM" id="SSF56024">
    <property type="entry name" value="Phospholipase D/nuclease"/>
    <property type="match status" value="2"/>
</dbReference>
<feature type="binding site" evidence="10">
    <location>
        <position position="226"/>
    </location>
    <ligand>
        <name>substrate</name>
    </ligand>
</feature>
<comment type="caution">
    <text evidence="12">The sequence shown here is derived from an EMBL/GenBank/DDBJ whole genome shotgun (WGS) entry which is preliminary data.</text>
</comment>
<keyword evidence="6" id="KW-0269">Exonuclease</keyword>
<name>A0ABD3MFF2_9STRA</name>
<evidence type="ECO:0000256" key="9">
    <source>
        <dbReference type="PIRSR" id="PIRSR610347-1"/>
    </source>
</evidence>
<sequence>MVYCRTAVAPSSSSSSSSSSTATVDAILSSVASRGGREVVALLDDDEDEDEDEDVVVVEETAVASSSRASRKRGSTSIVGEGKDAPTAPRSFAPFWLYETTTARGAFRDDEVARGCFRTLRQVIGMDDDDGGRMSGRRYQWMFVFNFLVDVSYLLETLGHEIFHFRRVVVFYGCCGESDDAMETWRRALRGTGNTIEFVRVVPTDPPRSRTNPLPCKMRYGVHHTKMFLVGYEDANTGESTCRVVVQTANLTRDDIEYKTQGAYCQDFPLKRSTNDNDHGIIGSRIDADGSKGNGKTPAVVNPYKRKVVEIIGEGEGTTAKRAGTMPFEEEDTPFEDDLVFYLESYHYTTRQTWTASTLSTGLAKPMSWLQLIRQYDYSKAYVVLIPSAVPGHHASESYNDLGYLKLRRAIVEWVCPHRREDGTAKPTVPILCQFSSIGSLNKVWLDKFLSAIDSSSTRDLDPIRDAAVVGSKGEDARSQFTSRAKIIWPTVEEIRTSVEGYCGGGSVPGKVQNLSKDFLQPLFHRWSSRRSGGKNDDPLKTARHIPHMKSYIQPSSSDTNEIEWLVLTSHNLSIAAWGQIQNRSAQSRKDDKVLFMCNWELGVFMSSATLAKANTAGKKVRMMAYPGLSSIINVDSDDENEDNSTNVILPIPFDMNPTPYNTSDVPWAVDRDYFV</sequence>
<evidence type="ECO:0008006" key="14">
    <source>
        <dbReference type="Google" id="ProtNLM"/>
    </source>
</evidence>
<dbReference type="GO" id="GO:0005634">
    <property type="term" value="C:nucleus"/>
    <property type="evidence" value="ECO:0007669"/>
    <property type="project" value="UniProtKB-SubCell"/>
</dbReference>
<accession>A0ABD3MFF2</accession>
<organism evidence="12 13">
    <name type="scientific">Stephanodiscus triporus</name>
    <dbReference type="NCBI Taxonomy" id="2934178"/>
    <lineage>
        <taxon>Eukaryota</taxon>
        <taxon>Sar</taxon>
        <taxon>Stramenopiles</taxon>
        <taxon>Ochrophyta</taxon>
        <taxon>Bacillariophyta</taxon>
        <taxon>Coscinodiscophyceae</taxon>
        <taxon>Thalassiosirophycidae</taxon>
        <taxon>Stephanodiscales</taxon>
        <taxon>Stephanodiscaceae</taxon>
        <taxon>Stephanodiscus</taxon>
    </lineage>
</organism>
<evidence type="ECO:0000256" key="11">
    <source>
        <dbReference type="PIRSR" id="PIRSR610347-3"/>
    </source>
</evidence>
<dbReference type="GO" id="GO:0006281">
    <property type="term" value="P:DNA repair"/>
    <property type="evidence" value="ECO:0007669"/>
    <property type="project" value="UniProtKB-KW"/>
</dbReference>
<comment type="similarity">
    <text evidence="2">Belongs to the tyrosyl-DNA phosphodiesterase family.</text>
</comment>
<evidence type="ECO:0000256" key="3">
    <source>
        <dbReference type="ARBA" id="ARBA00022722"/>
    </source>
</evidence>
<dbReference type="PANTHER" id="PTHR12415">
    <property type="entry name" value="TYROSYL-DNA PHOSPHODIESTERASE 1"/>
    <property type="match status" value="1"/>
</dbReference>
<protein>
    <recommendedName>
        <fullName evidence="14">Tyrosyl-DNA phosphodiesterase</fullName>
    </recommendedName>
</protein>
<evidence type="ECO:0000256" key="7">
    <source>
        <dbReference type="ARBA" id="ARBA00023204"/>
    </source>
</evidence>
<dbReference type="Pfam" id="PF06087">
    <property type="entry name" value="Tyr-DNA_phospho"/>
    <property type="match status" value="1"/>
</dbReference>
<dbReference type="EMBL" id="JALLAZ020001831">
    <property type="protein sequence ID" value="KAL3762317.1"/>
    <property type="molecule type" value="Genomic_DNA"/>
</dbReference>
<feature type="active site" description="Nucleophile" evidence="9">
    <location>
        <position position="224"/>
    </location>
</feature>
<keyword evidence="4" id="KW-0227">DNA damage</keyword>
<dbReference type="PANTHER" id="PTHR12415:SF0">
    <property type="entry name" value="TYROSYL-DNA PHOSPHODIESTERASE 1"/>
    <property type="match status" value="1"/>
</dbReference>
<evidence type="ECO:0000256" key="2">
    <source>
        <dbReference type="ARBA" id="ARBA00010205"/>
    </source>
</evidence>
<dbReference type="GO" id="GO:0004527">
    <property type="term" value="F:exonuclease activity"/>
    <property type="evidence" value="ECO:0007669"/>
    <property type="project" value="UniProtKB-KW"/>
</dbReference>
<keyword evidence="5" id="KW-0378">Hydrolase</keyword>
<feature type="binding site" evidence="10">
    <location>
        <position position="550"/>
    </location>
    <ligand>
        <name>substrate</name>
    </ligand>
</feature>
<dbReference type="Gene3D" id="3.30.870.10">
    <property type="entry name" value="Endonuclease Chain A"/>
    <property type="match status" value="2"/>
</dbReference>
<evidence type="ECO:0000313" key="13">
    <source>
        <dbReference type="Proteomes" id="UP001530315"/>
    </source>
</evidence>
<proteinExistence type="inferred from homology"/>
<evidence type="ECO:0000256" key="8">
    <source>
        <dbReference type="ARBA" id="ARBA00023242"/>
    </source>
</evidence>
<evidence type="ECO:0000256" key="10">
    <source>
        <dbReference type="PIRSR" id="PIRSR610347-2"/>
    </source>
</evidence>
<gene>
    <name evidence="12" type="ORF">ACHAW5_006317</name>
</gene>
<dbReference type="CDD" id="cd09123">
    <property type="entry name" value="PLDc_Tdp1_2"/>
    <property type="match status" value="1"/>
</dbReference>
<evidence type="ECO:0000256" key="4">
    <source>
        <dbReference type="ARBA" id="ARBA00022763"/>
    </source>
</evidence>
<evidence type="ECO:0000256" key="5">
    <source>
        <dbReference type="ARBA" id="ARBA00022801"/>
    </source>
</evidence>
<keyword evidence="3" id="KW-0540">Nuclease</keyword>
<evidence type="ECO:0000256" key="6">
    <source>
        <dbReference type="ARBA" id="ARBA00022839"/>
    </source>
</evidence>
<comment type="subcellular location">
    <subcellularLocation>
        <location evidence="1">Nucleus</location>
    </subcellularLocation>
</comment>
<feature type="active site" description="Proton donor/acceptor" evidence="9">
    <location>
        <position position="548"/>
    </location>
</feature>
<reference evidence="12 13" key="1">
    <citation type="submission" date="2024-10" db="EMBL/GenBank/DDBJ databases">
        <title>Updated reference genomes for cyclostephanoid diatoms.</title>
        <authorList>
            <person name="Roberts W.R."/>
            <person name="Alverson A.J."/>
        </authorList>
    </citation>
    <scope>NUCLEOTIDE SEQUENCE [LARGE SCALE GENOMIC DNA]</scope>
    <source>
        <strain evidence="12 13">AJA276-08</strain>
    </source>
</reference>